<dbReference type="PROSITE" id="PS50157">
    <property type="entry name" value="ZINC_FINGER_C2H2_2"/>
    <property type="match status" value="1"/>
</dbReference>
<dbReference type="GO" id="GO:0008270">
    <property type="term" value="F:zinc ion binding"/>
    <property type="evidence" value="ECO:0007669"/>
    <property type="project" value="UniProtKB-KW"/>
</dbReference>
<feature type="compositionally biased region" description="Basic residues" evidence="2">
    <location>
        <begin position="335"/>
        <end position="347"/>
    </location>
</feature>
<comment type="caution">
    <text evidence="4">The sequence shown here is derived from an EMBL/GenBank/DDBJ whole genome shotgun (WGS) entry which is preliminary data.</text>
</comment>
<dbReference type="Proteomes" id="UP001172155">
    <property type="component" value="Unassembled WGS sequence"/>
</dbReference>
<accession>A0AA40EUT6</accession>
<keyword evidence="1" id="KW-0479">Metal-binding</keyword>
<dbReference type="InterPro" id="IPR013087">
    <property type="entry name" value="Znf_C2H2_type"/>
</dbReference>
<organism evidence="4 5">
    <name type="scientific">Schizothecium vesticola</name>
    <dbReference type="NCBI Taxonomy" id="314040"/>
    <lineage>
        <taxon>Eukaryota</taxon>
        <taxon>Fungi</taxon>
        <taxon>Dikarya</taxon>
        <taxon>Ascomycota</taxon>
        <taxon>Pezizomycotina</taxon>
        <taxon>Sordariomycetes</taxon>
        <taxon>Sordariomycetidae</taxon>
        <taxon>Sordariales</taxon>
        <taxon>Schizotheciaceae</taxon>
        <taxon>Schizothecium</taxon>
    </lineage>
</organism>
<feature type="domain" description="C2H2-type" evidence="3">
    <location>
        <begin position="492"/>
        <end position="520"/>
    </location>
</feature>
<feature type="region of interest" description="Disordered" evidence="2">
    <location>
        <begin position="547"/>
        <end position="589"/>
    </location>
</feature>
<evidence type="ECO:0000259" key="3">
    <source>
        <dbReference type="PROSITE" id="PS50157"/>
    </source>
</evidence>
<proteinExistence type="predicted"/>
<reference evidence="4" key="1">
    <citation type="submission" date="2023-06" db="EMBL/GenBank/DDBJ databases">
        <title>Genome-scale phylogeny and comparative genomics of the fungal order Sordariales.</title>
        <authorList>
            <consortium name="Lawrence Berkeley National Laboratory"/>
            <person name="Hensen N."/>
            <person name="Bonometti L."/>
            <person name="Westerberg I."/>
            <person name="Brannstrom I.O."/>
            <person name="Guillou S."/>
            <person name="Cros-Aarteil S."/>
            <person name="Calhoun S."/>
            <person name="Haridas S."/>
            <person name="Kuo A."/>
            <person name="Mondo S."/>
            <person name="Pangilinan J."/>
            <person name="Riley R."/>
            <person name="LaButti K."/>
            <person name="Andreopoulos B."/>
            <person name="Lipzen A."/>
            <person name="Chen C."/>
            <person name="Yanf M."/>
            <person name="Daum C."/>
            <person name="Ng V."/>
            <person name="Clum A."/>
            <person name="Steindorff A."/>
            <person name="Ohm R."/>
            <person name="Martin F."/>
            <person name="Silar P."/>
            <person name="Natvig D."/>
            <person name="Lalanne C."/>
            <person name="Gautier V."/>
            <person name="Ament-velasquez S.L."/>
            <person name="Kruys A."/>
            <person name="Hutchinson M.I."/>
            <person name="Powell A.J."/>
            <person name="Barry K."/>
            <person name="Miller A.N."/>
            <person name="Grigoriev I.V."/>
            <person name="Debuchy R."/>
            <person name="Gladieux P."/>
            <person name="Thoren M.H."/>
            <person name="Johannesson H."/>
        </authorList>
    </citation>
    <scope>NUCLEOTIDE SEQUENCE</scope>
    <source>
        <strain evidence="4">SMH3187-1</strain>
    </source>
</reference>
<evidence type="ECO:0000256" key="2">
    <source>
        <dbReference type="SAM" id="MobiDB-lite"/>
    </source>
</evidence>
<feature type="compositionally biased region" description="Polar residues" evidence="2">
    <location>
        <begin position="452"/>
        <end position="472"/>
    </location>
</feature>
<sequence>MRFQEEGSYSPPSSADSEELRATRPNRWTGAPSTWRGLTEGDRAVWKAMEGGRKKELGVHLVGAWGVRRGRRRGRAAPEDGDGEGSDHDSRASTPRKRKKRAWSPGKMWTAWPMRFHQVPHDDIMSDLSGDDEPRKYKVPRTTKMSDLTRPNTNLEEAISATVLRIAKDKFLARGLTTEAVVDSVEAGGSDYASEGDGTGLAAGVTDGEYETGGNGEETDRGQPQKQRRARSPLPLKPVPTADDEFSYALLKPVSRKIIGQLDETLFFLHHAREAGLGLKNRDVGSEMETGPKNEKRKGTSSKKERATKSPGVTDGEQMEIDPPAEESNPQGRPGKGKQRKERRRSRTSQPRSTRSRSRSQAPSLPKRIRKWATRDWRDIIGVAAMAGFPPKVIARATQRCSTLFQQPMLLHRMPDGPAPVETTTYVPGAPLPPSDDDNEAEIKVQQIRAVSRNSSRRTSISLDTDATTATPAKSRKSTPGGPGKEFPCPHFTCPRAVEPFNRRANLMRHLKVMHAGIEAAAQMAEQKSGDEMDGAVHVDGFLKPVRARRGWRGEDTKARTRQKGLKYKTADPGPSKRRARKKSTFDSD</sequence>
<evidence type="ECO:0000256" key="1">
    <source>
        <dbReference type="PROSITE-ProRule" id="PRU00042"/>
    </source>
</evidence>
<feature type="region of interest" description="Disordered" evidence="2">
    <location>
        <begin position="188"/>
        <end position="241"/>
    </location>
</feature>
<keyword evidence="1" id="KW-0863">Zinc-finger</keyword>
<feature type="region of interest" description="Disordered" evidence="2">
    <location>
        <begin position="62"/>
        <end position="104"/>
    </location>
</feature>
<dbReference type="EMBL" id="JAUKUD010000004">
    <property type="protein sequence ID" value="KAK0745791.1"/>
    <property type="molecule type" value="Genomic_DNA"/>
</dbReference>
<feature type="region of interest" description="Disordered" evidence="2">
    <location>
        <begin position="280"/>
        <end position="370"/>
    </location>
</feature>
<keyword evidence="1" id="KW-0862">Zinc</keyword>
<feature type="compositionally biased region" description="Basic and acidic residues" evidence="2">
    <location>
        <begin position="280"/>
        <end position="308"/>
    </location>
</feature>
<evidence type="ECO:0000313" key="5">
    <source>
        <dbReference type="Proteomes" id="UP001172155"/>
    </source>
</evidence>
<evidence type="ECO:0000313" key="4">
    <source>
        <dbReference type="EMBL" id="KAK0745791.1"/>
    </source>
</evidence>
<dbReference type="AlphaFoldDB" id="A0AA40EUT6"/>
<name>A0AA40EUT6_9PEZI</name>
<protein>
    <recommendedName>
        <fullName evidence="3">C2H2-type domain-containing protein</fullName>
    </recommendedName>
</protein>
<dbReference type="Pfam" id="PF10680">
    <property type="entry name" value="RRN9"/>
    <property type="match status" value="1"/>
</dbReference>
<dbReference type="InterPro" id="IPR019622">
    <property type="entry name" value="Rrn9_dom"/>
</dbReference>
<feature type="region of interest" description="Disordered" evidence="2">
    <location>
        <begin position="449"/>
        <end position="489"/>
    </location>
</feature>
<keyword evidence="5" id="KW-1185">Reference proteome</keyword>
<gene>
    <name evidence="4" type="ORF">B0T18DRAFT_326037</name>
</gene>
<feature type="region of interest" description="Disordered" evidence="2">
    <location>
        <begin position="1"/>
        <end position="41"/>
    </location>
</feature>